<evidence type="ECO:0000313" key="5">
    <source>
        <dbReference type="EMBL" id="EMS72346.1"/>
    </source>
</evidence>
<dbReference type="InterPro" id="IPR009014">
    <property type="entry name" value="Transketo_C/PFOR_II"/>
</dbReference>
<dbReference type="Proteomes" id="UP000014155">
    <property type="component" value="Unassembled WGS sequence"/>
</dbReference>
<dbReference type="RefSeq" id="WP_004625340.1">
    <property type="nucleotide sequence ID" value="NZ_AORV01000028.1"/>
</dbReference>
<dbReference type="EMBL" id="AORV01000028">
    <property type="protein sequence ID" value="EMS72346.1"/>
    <property type="molecule type" value="Genomic_DNA"/>
</dbReference>
<reference evidence="5 6" key="1">
    <citation type="journal article" date="2013" name="Genome Announc.">
        <title>Draft Genome Sequence of the Cellulolytic, Mesophilic, Anaerobic Bacterium Clostridium termitidis Strain CT1112 (DSM 5398).</title>
        <authorList>
            <person name="Lal S."/>
            <person name="Ramachandran U."/>
            <person name="Zhang X."/>
            <person name="Munir R."/>
            <person name="Sparling R."/>
            <person name="Levin D.B."/>
        </authorList>
    </citation>
    <scope>NUCLEOTIDE SEQUENCE [LARGE SCALE GENOMIC DNA]</scope>
    <source>
        <strain evidence="5 6">CT1112</strain>
    </source>
</reference>
<dbReference type="GO" id="GO:0004802">
    <property type="term" value="F:transketolase activity"/>
    <property type="evidence" value="ECO:0007669"/>
    <property type="project" value="UniProtKB-EC"/>
</dbReference>
<feature type="domain" description="Transketolase-like pyrimidine-binding" evidence="4">
    <location>
        <begin position="5"/>
        <end position="170"/>
    </location>
</feature>
<dbReference type="CDD" id="cd07033">
    <property type="entry name" value="TPP_PYR_DXS_TK_like"/>
    <property type="match status" value="1"/>
</dbReference>
<dbReference type="AlphaFoldDB" id="S0FPU8"/>
<gene>
    <name evidence="5" type="ORF">CTER_1675</name>
</gene>
<proteinExistence type="inferred from homology"/>
<dbReference type="InterPro" id="IPR005475">
    <property type="entry name" value="Transketolase-like_Pyr-bd"/>
</dbReference>
<dbReference type="eggNOG" id="COG3958">
    <property type="taxonomic scope" value="Bacteria"/>
</dbReference>
<dbReference type="EC" id="2.2.1.1" evidence="5"/>
<keyword evidence="5" id="KW-0808">Transferase</keyword>
<dbReference type="PATRIC" id="fig|1195236.3.peg.2004"/>
<dbReference type="InterPro" id="IPR029061">
    <property type="entry name" value="THDP-binding"/>
</dbReference>
<evidence type="ECO:0000256" key="3">
    <source>
        <dbReference type="ARBA" id="ARBA00023052"/>
    </source>
</evidence>
<dbReference type="PANTHER" id="PTHR43825:SF1">
    <property type="entry name" value="TRANSKETOLASE-LIKE PYRIMIDINE-BINDING DOMAIN-CONTAINING PROTEIN"/>
    <property type="match status" value="1"/>
</dbReference>
<dbReference type="Gene3D" id="3.40.50.970">
    <property type="match status" value="1"/>
</dbReference>
<dbReference type="Pfam" id="PF02780">
    <property type="entry name" value="Transketolase_C"/>
    <property type="match status" value="1"/>
</dbReference>
<keyword evidence="6" id="KW-1185">Reference proteome</keyword>
<dbReference type="InterPro" id="IPR033248">
    <property type="entry name" value="Transketolase_C"/>
</dbReference>
<evidence type="ECO:0000256" key="2">
    <source>
        <dbReference type="ARBA" id="ARBA00007131"/>
    </source>
</evidence>
<dbReference type="Gene3D" id="3.40.50.920">
    <property type="match status" value="1"/>
</dbReference>
<comment type="caution">
    <text evidence="5">The sequence shown here is derived from an EMBL/GenBank/DDBJ whole genome shotgun (WGS) entry which is preliminary data.</text>
</comment>
<dbReference type="SMART" id="SM00861">
    <property type="entry name" value="Transket_pyr"/>
    <property type="match status" value="1"/>
</dbReference>
<dbReference type="InterPro" id="IPR051157">
    <property type="entry name" value="PDH/Transketolase"/>
</dbReference>
<dbReference type="SUPFAM" id="SSF52922">
    <property type="entry name" value="TK C-terminal domain-like"/>
    <property type="match status" value="1"/>
</dbReference>
<dbReference type="FunFam" id="3.40.50.970:FF:000129">
    <property type="entry name" value="Transketolase"/>
    <property type="match status" value="1"/>
</dbReference>
<evidence type="ECO:0000256" key="1">
    <source>
        <dbReference type="ARBA" id="ARBA00001964"/>
    </source>
</evidence>
<evidence type="ECO:0000313" key="6">
    <source>
        <dbReference type="Proteomes" id="UP000014155"/>
    </source>
</evidence>
<dbReference type="Pfam" id="PF02779">
    <property type="entry name" value="Transket_pyr"/>
    <property type="match status" value="1"/>
</dbReference>
<dbReference type="STRING" id="1195236.CTER_1675"/>
<accession>S0FPU8</accession>
<dbReference type="SUPFAM" id="SSF52518">
    <property type="entry name" value="Thiamin diphosphate-binding fold (THDP-binding)"/>
    <property type="match status" value="1"/>
</dbReference>
<name>S0FPU8_RUMCE</name>
<sequence>MAEKIAMRDAYGNALVKMGGIQENIVVLEADVGNSTKSILFGGKYPDRYFNVGISEINMVAMASGFAVSGFNTFVNTFSVFMTTRGLDPINSLIAYDSLNVKLIGNYAGLSDSYDGASHQAIFDIACMRSLPNMTIISPCDQVETEKAVFACGKYKGPVYMRLSRNANPIVYDDSYEFELGKGVVIKEGSDMTIIATGYMVQKSLAAARMLEEKGICAKVVNIHTIKPLDEELIINCAKQTGIVLTVEEHSVYGGLGSAVSEVLSRNYPVPVHSMGLTGYAESGGYEQLLTKYSLDENAIYQKVQKIMKQNKSYKLI</sequence>
<comment type="cofactor">
    <cofactor evidence="1">
        <name>thiamine diphosphate</name>
        <dbReference type="ChEBI" id="CHEBI:58937"/>
    </cofactor>
</comment>
<keyword evidence="3" id="KW-0786">Thiamine pyrophosphate</keyword>
<protein>
    <submittedName>
        <fullName evidence="5">Transketolase, C-terminal subunit</fullName>
        <ecNumber evidence="5">2.2.1.1</ecNumber>
    </submittedName>
</protein>
<evidence type="ECO:0000259" key="4">
    <source>
        <dbReference type="SMART" id="SM00861"/>
    </source>
</evidence>
<dbReference type="PANTHER" id="PTHR43825">
    <property type="entry name" value="PYRUVATE DEHYDROGENASE E1 COMPONENT"/>
    <property type="match status" value="1"/>
</dbReference>
<comment type="similarity">
    <text evidence="2">Belongs to the transketolase family.</text>
</comment>
<organism evidence="5 6">
    <name type="scientific">Ruminiclostridium cellobioparum subsp. termitidis CT1112</name>
    <dbReference type="NCBI Taxonomy" id="1195236"/>
    <lineage>
        <taxon>Bacteria</taxon>
        <taxon>Bacillati</taxon>
        <taxon>Bacillota</taxon>
        <taxon>Clostridia</taxon>
        <taxon>Eubacteriales</taxon>
        <taxon>Oscillospiraceae</taxon>
        <taxon>Ruminiclostridium</taxon>
    </lineage>
</organism>